<reference evidence="2 3" key="1">
    <citation type="submission" date="2022-10" db="EMBL/GenBank/DDBJ databases">
        <title>The complete genomes of actinobacterial strains from the NBC collection.</title>
        <authorList>
            <person name="Joergensen T.S."/>
            <person name="Alvarez Arevalo M."/>
            <person name="Sterndorff E.B."/>
            <person name="Faurdal D."/>
            <person name="Vuksanovic O."/>
            <person name="Mourched A.-S."/>
            <person name="Charusanti P."/>
            <person name="Shaw S."/>
            <person name="Blin K."/>
            <person name="Weber T."/>
        </authorList>
    </citation>
    <scope>NUCLEOTIDE SEQUENCE [LARGE SCALE GENOMIC DNA]</scope>
    <source>
        <strain evidence="2 3">NBC_00156</strain>
    </source>
</reference>
<dbReference type="EMBL" id="CP108164">
    <property type="protein sequence ID" value="WTQ85270.1"/>
    <property type="molecule type" value="Genomic_DNA"/>
</dbReference>
<name>A0ABZ1KXP7_STRAH</name>
<gene>
    <name evidence="2" type="ORF">OG350_35430</name>
</gene>
<dbReference type="InterPro" id="IPR029032">
    <property type="entry name" value="AhpD-like"/>
</dbReference>
<evidence type="ECO:0000313" key="2">
    <source>
        <dbReference type="EMBL" id="WTQ85270.1"/>
    </source>
</evidence>
<dbReference type="InterPro" id="IPR052512">
    <property type="entry name" value="4CMD/NDH-1_regulator"/>
</dbReference>
<keyword evidence="3" id="KW-1185">Reference proteome</keyword>
<dbReference type="Proteomes" id="UP001622557">
    <property type="component" value="Chromosome"/>
</dbReference>
<dbReference type="GeneID" id="97285849"/>
<dbReference type="InterPro" id="IPR003779">
    <property type="entry name" value="CMD-like"/>
</dbReference>
<evidence type="ECO:0000313" key="3">
    <source>
        <dbReference type="Proteomes" id="UP001622557"/>
    </source>
</evidence>
<feature type="domain" description="Carboxymuconolactone decarboxylase-like" evidence="1">
    <location>
        <begin position="37"/>
        <end position="120"/>
    </location>
</feature>
<dbReference type="RefSeq" id="WP_268693652.1">
    <property type="nucleotide sequence ID" value="NZ_CP108164.1"/>
</dbReference>
<sequence length="268" mass="29255">MTTGQVSDRFARGQARLEEISGQDAQAFTESLRDIAPDLARYVVEFAYGDVHSRPGLNAADRQLAVLGALVAQGDTQEQVRRQTGIALHVGLEPRQVVEAVTHLILVVGIPRVLNALVAVRAAIEERGLKADPIEVGANTERQRDRYAYGEARLRQIAGDDGVTVIRALDPIAPDLGRYIVEFAWGEVYDRPGISVRERQLATLGAMIGFGDTPKQQKTHFKIALRQGLTPEELVELVVQVAPKAGFPRVLNALAGLREVLDERGLTV</sequence>
<proteinExistence type="predicted"/>
<dbReference type="PANTHER" id="PTHR33570:SF10">
    <property type="entry name" value="GAMMA-CARBOXYMUCONOLACTONE DECARBOXYLASE"/>
    <property type="match status" value="1"/>
</dbReference>
<accession>A0ABZ1KXP7</accession>
<organism evidence="2 3">
    <name type="scientific">Streptomyces achromogenes</name>
    <dbReference type="NCBI Taxonomy" id="67255"/>
    <lineage>
        <taxon>Bacteria</taxon>
        <taxon>Bacillati</taxon>
        <taxon>Actinomycetota</taxon>
        <taxon>Actinomycetes</taxon>
        <taxon>Kitasatosporales</taxon>
        <taxon>Streptomycetaceae</taxon>
        <taxon>Streptomyces</taxon>
    </lineage>
</organism>
<dbReference type="PANTHER" id="PTHR33570">
    <property type="entry name" value="4-CARBOXYMUCONOLACTONE DECARBOXYLASE FAMILY PROTEIN"/>
    <property type="match status" value="1"/>
</dbReference>
<dbReference type="Pfam" id="PF02627">
    <property type="entry name" value="CMD"/>
    <property type="match status" value="2"/>
</dbReference>
<evidence type="ECO:0000259" key="1">
    <source>
        <dbReference type="Pfam" id="PF02627"/>
    </source>
</evidence>
<feature type="domain" description="Carboxymuconolactone decarboxylase-like" evidence="1">
    <location>
        <begin position="174"/>
        <end position="258"/>
    </location>
</feature>
<dbReference type="Gene3D" id="1.20.1290.10">
    <property type="entry name" value="AhpD-like"/>
    <property type="match status" value="2"/>
</dbReference>
<dbReference type="SUPFAM" id="SSF69118">
    <property type="entry name" value="AhpD-like"/>
    <property type="match status" value="1"/>
</dbReference>
<protein>
    <submittedName>
        <fullName evidence="2">Carboxymuconolactone decarboxylase family protein</fullName>
    </submittedName>
</protein>